<accession>A0A8K0RVF5</accession>
<evidence type="ECO:0000313" key="3">
    <source>
        <dbReference type="Proteomes" id="UP000813427"/>
    </source>
</evidence>
<reference evidence="2" key="1">
    <citation type="journal article" date="2021" name="Nat. Commun.">
        <title>Genetic determinants of endophytism in the Arabidopsis root mycobiome.</title>
        <authorList>
            <person name="Mesny F."/>
            <person name="Miyauchi S."/>
            <person name="Thiergart T."/>
            <person name="Pickel B."/>
            <person name="Atanasova L."/>
            <person name="Karlsson M."/>
            <person name="Huettel B."/>
            <person name="Barry K.W."/>
            <person name="Haridas S."/>
            <person name="Chen C."/>
            <person name="Bauer D."/>
            <person name="Andreopoulos W."/>
            <person name="Pangilinan J."/>
            <person name="LaButti K."/>
            <person name="Riley R."/>
            <person name="Lipzen A."/>
            <person name="Clum A."/>
            <person name="Drula E."/>
            <person name="Henrissat B."/>
            <person name="Kohler A."/>
            <person name="Grigoriev I.V."/>
            <person name="Martin F.M."/>
            <person name="Hacquard S."/>
        </authorList>
    </citation>
    <scope>NUCLEOTIDE SEQUENCE</scope>
    <source>
        <strain evidence="2">MPI-SDFR-AT-0068</strain>
    </source>
</reference>
<gene>
    <name evidence="2" type="ORF">BKA59DRAFT_234148</name>
</gene>
<organism evidence="2 3">
    <name type="scientific">Fusarium tricinctum</name>
    <dbReference type="NCBI Taxonomy" id="61284"/>
    <lineage>
        <taxon>Eukaryota</taxon>
        <taxon>Fungi</taxon>
        <taxon>Dikarya</taxon>
        <taxon>Ascomycota</taxon>
        <taxon>Pezizomycotina</taxon>
        <taxon>Sordariomycetes</taxon>
        <taxon>Hypocreomycetidae</taxon>
        <taxon>Hypocreales</taxon>
        <taxon>Nectriaceae</taxon>
        <taxon>Fusarium</taxon>
        <taxon>Fusarium tricinctum species complex</taxon>
    </lineage>
</organism>
<protein>
    <submittedName>
        <fullName evidence="2">Uncharacterized protein</fullName>
    </submittedName>
</protein>
<dbReference type="EMBL" id="JAGPXF010000005">
    <property type="protein sequence ID" value="KAH7242607.1"/>
    <property type="molecule type" value="Genomic_DNA"/>
</dbReference>
<proteinExistence type="predicted"/>
<comment type="caution">
    <text evidence="2">The sequence shown here is derived from an EMBL/GenBank/DDBJ whole genome shotgun (WGS) entry which is preliminary data.</text>
</comment>
<evidence type="ECO:0000256" key="1">
    <source>
        <dbReference type="SAM" id="MobiDB-lite"/>
    </source>
</evidence>
<keyword evidence="3" id="KW-1185">Reference proteome</keyword>
<feature type="compositionally biased region" description="Basic and acidic residues" evidence="1">
    <location>
        <begin position="260"/>
        <end position="277"/>
    </location>
</feature>
<sequence>MPTATGYFGYSVHNLGPLTTTFTAPSSCSTGTDHIVYASLTADPVLFGAPTCGLVPFADCIPSGEKWDSVNGQSTTFVQGQFVYYSPGLACPSGWKTIWSLDRGNSGSTATSASGSASLSSLLSSIPKNTGGTQRPRLMQPTEVWKEVLEPEETLVYCCPSDYTADTFGNCISTLGPRSSFISTYSEMCLIYAPIDLTQIGTLDGTTLTQDLLSIVSGTGPVETVLTGAFLTESRPPNDLVIATYVPAVPLVYKQSDLDKAEKNDTGKGEGDDEKGGDSGGSEQTSGSGGSESDENAASTMSRHGVVSVLGLAMGVLAGTGMLLAW</sequence>
<dbReference type="Proteomes" id="UP000813427">
    <property type="component" value="Unassembled WGS sequence"/>
</dbReference>
<evidence type="ECO:0000313" key="2">
    <source>
        <dbReference type="EMBL" id="KAH7242607.1"/>
    </source>
</evidence>
<feature type="region of interest" description="Disordered" evidence="1">
    <location>
        <begin position="260"/>
        <end position="300"/>
    </location>
</feature>
<name>A0A8K0RVF5_9HYPO</name>
<dbReference type="OrthoDB" id="5429716at2759"/>
<dbReference type="AlphaFoldDB" id="A0A8K0RVF5"/>